<evidence type="ECO:0000256" key="1">
    <source>
        <dbReference type="ARBA" id="ARBA00004123"/>
    </source>
</evidence>
<evidence type="ECO:0000256" key="6">
    <source>
        <dbReference type="ARBA" id="ARBA00022776"/>
    </source>
</evidence>
<reference evidence="13" key="1">
    <citation type="submission" date="2015-10" db="EMBL/GenBank/DDBJ databases">
        <title>EvidentialGene: Evidence-directed Construction of Complete mRNA Transcriptomes without Genomes.</title>
        <authorList>
            <person name="Gilbert D.G."/>
        </authorList>
    </citation>
    <scope>NUCLEOTIDE SEQUENCE</scope>
</reference>
<dbReference type="EMBL" id="GDIQ01007883">
    <property type="protein sequence ID" value="JAN86854.1"/>
    <property type="molecule type" value="Transcribed_RNA"/>
</dbReference>
<dbReference type="GO" id="GO:0005634">
    <property type="term" value="C:nucleus"/>
    <property type="evidence" value="ECO:0007669"/>
    <property type="project" value="UniProtKB-SubCell"/>
</dbReference>
<dbReference type="Pfam" id="PF10512">
    <property type="entry name" value="Borealin"/>
    <property type="match status" value="1"/>
</dbReference>
<organism evidence="13">
    <name type="scientific">Daphnia magna</name>
    <dbReference type="NCBI Taxonomy" id="35525"/>
    <lineage>
        <taxon>Eukaryota</taxon>
        <taxon>Metazoa</taxon>
        <taxon>Ecdysozoa</taxon>
        <taxon>Arthropoda</taxon>
        <taxon>Crustacea</taxon>
        <taxon>Branchiopoda</taxon>
        <taxon>Diplostraca</taxon>
        <taxon>Cladocera</taxon>
        <taxon>Anomopoda</taxon>
        <taxon>Daphniidae</taxon>
        <taxon>Daphnia</taxon>
    </lineage>
</organism>
<feature type="compositionally biased region" description="Basic and acidic residues" evidence="10">
    <location>
        <begin position="26"/>
        <end position="43"/>
    </location>
</feature>
<dbReference type="GO" id="GO:0051233">
    <property type="term" value="C:spindle midzone"/>
    <property type="evidence" value="ECO:0007669"/>
    <property type="project" value="TreeGrafter"/>
</dbReference>
<feature type="domain" description="Borealin N-terminal" evidence="11">
    <location>
        <begin position="57"/>
        <end position="107"/>
    </location>
</feature>
<dbReference type="AlphaFoldDB" id="A0A0P6JUV6"/>
<evidence type="ECO:0000313" key="14">
    <source>
        <dbReference type="EMBL" id="KZS13383.1"/>
    </source>
</evidence>
<evidence type="ECO:0000256" key="5">
    <source>
        <dbReference type="ARBA" id="ARBA00022618"/>
    </source>
</evidence>
<dbReference type="InterPro" id="IPR046466">
    <property type="entry name" value="Borealin_C"/>
</dbReference>
<proteinExistence type="inferred from homology"/>
<keyword evidence="7" id="KW-0539">Nucleus</keyword>
<keyword evidence="6" id="KW-0498">Mitosis</keyword>
<feature type="region of interest" description="Disordered" evidence="10">
    <location>
        <begin position="1"/>
        <end position="48"/>
    </location>
</feature>
<evidence type="ECO:0000256" key="9">
    <source>
        <dbReference type="ARBA" id="ARBA00023328"/>
    </source>
</evidence>
<dbReference type="GO" id="GO:0032133">
    <property type="term" value="C:chromosome passenger complex"/>
    <property type="evidence" value="ECO:0007669"/>
    <property type="project" value="TreeGrafter"/>
</dbReference>
<comment type="similarity">
    <text evidence="3">Belongs to the borealin family.</text>
</comment>
<keyword evidence="4" id="KW-0158">Chromosome</keyword>
<dbReference type="InterPro" id="IPR018851">
    <property type="entry name" value="Borealin_N"/>
</dbReference>
<dbReference type="EMBL" id="LRGB01001186">
    <property type="protein sequence ID" value="KZS13383.1"/>
    <property type="molecule type" value="Genomic_DNA"/>
</dbReference>
<sequence>MGRTRRKASSEKEYEDNASSCSTPPAKDKENCFPSSIRERPSSDDDQQQRQIIALRKDYDQNVAMTIKDMLANKQVMIEKLTVRFYTASLMKMPEKIKKMKWADYLKMKENVSQETPNVLPQNDNPSQESISGLHTFAVPTGLSKMETPALRSSSRLAKNKIPIITPKFDPSTGAIINKRLPKPGEVLFSLKGSPVASNTHSAKLSARELSSLAATEDKDLVVAFLKKPENFNTFKAFEKTYNSHKMRKE</sequence>
<dbReference type="GO" id="GO:0051301">
    <property type="term" value="P:cell division"/>
    <property type="evidence" value="ECO:0007669"/>
    <property type="project" value="UniProtKB-KW"/>
</dbReference>
<evidence type="ECO:0000256" key="8">
    <source>
        <dbReference type="ARBA" id="ARBA00023306"/>
    </source>
</evidence>
<dbReference type="PANTHER" id="PTHR16040:SF7">
    <property type="entry name" value="AUSTRALIN, ISOFORM A-RELATED"/>
    <property type="match status" value="1"/>
</dbReference>
<comment type="subcellular location">
    <subcellularLocation>
        <location evidence="2">Chromosome</location>
        <location evidence="2">Centromere</location>
    </subcellularLocation>
    <subcellularLocation>
        <location evidence="1">Nucleus</location>
    </subcellularLocation>
</comment>
<dbReference type="GO" id="GO:0000070">
    <property type="term" value="P:mitotic sister chromatid segregation"/>
    <property type="evidence" value="ECO:0007669"/>
    <property type="project" value="TreeGrafter"/>
</dbReference>
<keyword evidence="5" id="KW-0132">Cell division</keyword>
<accession>A0A0P6JUV6</accession>
<dbReference type="PANTHER" id="PTHR16040">
    <property type="entry name" value="AUSTRALIN, ISOFORM A-RELATED"/>
    <property type="match status" value="1"/>
</dbReference>
<evidence type="ECO:0000313" key="13">
    <source>
        <dbReference type="EMBL" id="JAN86854.1"/>
    </source>
</evidence>
<dbReference type="OrthoDB" id="10035013at2759"/>
<keyword evidence="9" id="KW-0137">Centromere</keyword>
<name>A0A0P6JUV6_9CRUS</name>
<keyword evidence="15" id="KW-1185">Reference proteome</keyword>
<gene>
    <name evidence="14" type="ORF">APZ42_021499</name>
</gene>
<reference evidence="14 15" key="2">
    <citation type="submission" date="2016-03" db="EMBL/GenBank/DDBJ databases">
        <title>EvidentialGene: Evidence-directed Construction of Genes on Genomes.</title>
        <authorList>
            <person name="Gilbert D.G."/>
            <person name="Choi J.-H."/>
            <person name="Mockaitis K."/>
            <person name="Colbourne J."/>
            <person name="Pfrender M."/>
        </authorList>
    </citation>
    <scope>NUCLEOTIDE SEQUENCE [LARGE SCALE GENOMIC DNA]</scope>
    <source>
        <strain evidence="14 15">Xinb3</strain>
        <tissue evidence="14">Complete organism</tissue>
    </source>
</reference>
<dbReference type="GO" id="GO:0000775">
    <property type="term" value="C:chromosome, centromeric region"/>
    <property type="evidence" value="ECO:0007669"/>
    <property type="project" value="UniProtKB-SubCell"/>
</dbReference>
<evidence type="ECO:0000313" key="15">
    <source>
        <dbReference type="Proteomes" id="UP000076858"/>
    </source>
</evidence>
<evidence type="ECO:0000256" key="4">
    <source>
        <dbReference type="ARBA" id="ARBA00022454"/>
    </source>
</evidence>
<evidence type="ECO:0000256" key="3">
    <source>
        <dbReference type="ARBA" id="ARBA00009914"/>
    </source>
</evidence>
<evidence type="ECO:0000259" key="12">
    <source>
        <dbReference type="Pfam" id="PF10512"/>
    </source>
</evidence>
<dbReference type="Pfam" id="PF10444">
    <property type="entry name" value="Nbl1_Borealin_N"/>
    <property type="match status" value="1"/>
</dbReference>
<protein>
    <submittedName>
        <fullName evidence="13">Uncharacterized protein</fullName>
    </submittedName>
</protein>
<evidence type="ECO:0000256" key="10">
    <source>
        <dbReference type="SAM" id="MobiDB-lite"/>
    </source>
</evidence>
<feature type="domain" description="Borealin C-terminal" evidence="12">
    <location>
        <begin position="144"/>
        <end position="202"/>
    </location>
</feature>
<evidence type="ECO:0000256" key="2">
    <source>
        <dbReference type="ARBA" id="ARBA00004584"/>
    </source>
</evidence>
<evidence type="ECO:0000256" key="7">
    <source>
        <dbReference type="ARBA" id="ARBA00023242"/>
    </source>
</evidence>
<keyword evidence="8" id="KW-0131">Cell cycle</keyword>
<evidence type="ECO:0000259" key="11">
    <source>
        <dbReference type="Pfam" id="PF10444"/>
    </source>
</evidence>
<dbReference type="InterPro" id="IPR018867">
    <property type="entry name" value="Cell_div_borealin"/>
</dbReference>
<dbReference type="Proteomes" id="UP000076858">
    <property type="component" value="Unassembled WGS sequence"/>
</dbReference>
<dbReference type="Gene3D" id="6.10.250.1900">
    <property type="match status" value="1"/>
</dbReference>